<reference evidence="1" key="1">
    <citation type="submission" date="2021-10" db="EMBL/GenBank/DDBJ databases">
        <title>Tropical sea cucumber genome reveals ecological adaptation and Cuvierian tubules defense mechanism.</title>
        <authorList>
            <person name="Chen T."/>
        </authorList>
    </citation>
    <scope>NUCLEOTIDE SEQUENCE</scope>
    <source>
        <strain evidence="1">Nanhai2018</strain>
        <tissue evidence="1">Muscle</tissue>
    </source>
</reference>
<name>A0A9Q1HG35_HOLLE</name>
<dbReference type="EMBL" id="JAIZAY010000004">
    <property type="protein sequence ID" value="KAJ8043708.1"/>
    <property type="molecule type" value="Genomic_DNA"/>
</dbReference>
<evidence type="ECO:0000313" key="2">
    <source>
        <dbReference type="Proteomes" id="UP001152320"/>
    </source>
</evidence>
<dbReference type="Proteomes" id="UP001152320">
    <property type="component" value="Chromosome 4"/>
</dbReference>
<keyword evidence="2" id="KW-1185">Reference proteome</keyword>
<accession>A0A9Q1HG35</accession>
<protein>
    <submittedName>
        <fullName evidence="1">Uncharacterized protein</fullName>
    </submittedName>
</protein>
<comment type="caution">
    <text evidence="1">The sequence shown here is derived from an EMBL/GenBank/DDBJ whole genome shotgun (WGS) entry which is preliminary data.</text>
</comment>
<dbReference type="AlphaFoldDB" id="A0A9Q1HG35"/>
<organism evidence="1 2">
    <name type="scientific">Holothuria leucospilota</name>
    <name type="common">Black long sea cucumber</name>
    <name type="synonym">Mertensiothuria leucospilota</name>
    <dbReference type="NCBI Taxonomy" id="206669"/>
    <lineage>
        <taxon>Eukaryota</taxon>
        <taxon>Metazoa</taxon>
        <taxon>Echinodermata</taxon>
        <taxon>Eleutherozoa</taxon>
        <taxon>Echinozoa</taxon>
        <taxon>Holothuroidea</taxon>
        <taxon>Aspidochirotacea</taxon>
        <taxon>Aspidochirotida</taxon>
        <taxon>Holothuriidae</taxon>
        <taxon>Holothuria</taxon>
    </lineage>
</organism>
<sequence length="62" mass="7412">MDLPSVRVSSWKLIHLRRTHDHIFPKNGSLFSGRQEERCKDVKSIICSSLLYTRMRQREVLR</sequence>
<gene>
    <name evidence="1" type="ORF">HOLleu_10916</name>
</gene>
<proteinExistence type="predicted"/>
<evidence type="ECO:0000313" key="1">
    <source>
        <dbReference type="EMBL" id="KAJ8043708.1"/>
    </source>
</evidence>